<evidence type="ECO:0000313" key="1">
    <source>
        <dbReference type="EMBL" id="SPD10164.1"/>
    </source>
</evidence>
<dbReference type="AlphaFoldDB" id="A0A2N9HF19"/>
<protein>
    <submittedName>
        <fullName evidence="1">Uncharacterized protein</fullName>
    </submittedName>
</protein>
<dbReference type="EMBL" id="OIVN01003301">
    <property type="protein sequence ID" value="SPD10164.1"/>
    <property type="molecule type" value="Genomic_DNA"/>
</dbReference>
<sequence length="499" mass="53965">MVFFGLHDRQIKHIADEVAAESVYVVTADFDNEVAVDVSCDVTADFVDEVEYAQSESPKDSDSTKIVLEVAELHLAPVSCVMRIVVEVCGDSLLSAVLRQSISEIPVALPILAAPWMKRSVGKLSYLDVVADAANLVIPTEVKILVWRMIRCYLGVIAKAANCVSLTMDEILAWGMMSAADATWMLLVFDEIVVADAASEIIAGATNIATDLDNDTAIAISTSKEISVVDNFSDMEDMAEVYDSCNVVLVGGYEQENVIDTVDLTAIISQDKECEPRRADASNNIGMKKDEDVDVTKAIGLVVDVMADALIVDLFNLTLRILRWTSREKFVVYSSMTNRSVVARLEIFLVFATTSSKLYYWEAPLVEEFPVVGEIFVPEEVRTQSFMGGESVADLGVTPEVFSNFDGAVDHGMQAEGTSASAAATPVGGKHLDNIGTGDAIHMSEGNVRAEATGKITAIGHLSRSTVGMDPNVGIGTLSSEIADFLKEFDRKTPNPHLE</sequence>
<name>A0A2N9HF19_FAGSY</name>
<gene>
    <name evidence="1" type="ORF">FSB_LOCUS38046</name>
</gene>
<proteinExistence type="predicted"/>
<reference evidence="1" key="1">
    <citation type="submission" date="2018-02" db="EMBL/GenBank/DDBJ databases">
        <authorList>
            <person name="Cohen D.B."/>
            <person name="Kent A.D."/>
        </authorList>
    </citation>
    <scope>NUCLEOTIDE SEQUENCE</scope>
</reference>
<accession>A0A2N9HF19</accession>
<organism evidence="1">
    <name type="scientific">Fagus sylvatica</name>
    <name type="common">Beechnut</name>
    <dbReference type="NCBI Taxonomy" id="28930"/>
    <lineage>
        <taxon>Eukaryota</taxon>
        <taxon>Viridiplantae</taxon>
        <taxon>Streptophyta</taxon>
        <taxon>Embryophyta</taxon>
        <taxon>Tracheophyta</taxon>
        <taxon>Spermatophyta</taxon>
        <taxon>Magnoliopsida</taxon>
        <taxon>eudicotyledons</taxon>
        <taxon>Gunneridae</taxon>
        <taxon>Pentapetalae</taxon>
        <taxon>rosids</taxon>
        <taxon>fabids</taxon>
        <taxon>Fagales</taxon>
        <taxon>Fagaceae</taxon>
        <taxon>Fagus</taxon>
    </lineage>
</organism>